<proteinExistence type="inferred from homology"/>
<dbReference type="OrthoDB" id="3176171at2759"/>
<feature type="domain" description="Kinesin motor" evidence="4">
    <location>
        <begin position="9"/>
        <end position="123"/>
    </location>
</feature>
<dbReference type="Pfam" id="PF00225">
    <property type="entry name" value="Kinesin"/>
    <property type="match status" value="1"/>
</dbReference>
<dbReference type="AlphaFoldDB" id="A0A6P8V2K1"/>
<dbReference type="PROSITE" id="PS50067">
    <property type="entry name" value="KINESIN_MOTOR_2"/>
    <property type="match status" value="1"/>
</dbReference>
<keyword evidence="1" id="KW-0547">Nucleotide-binding</keyword>
<organism evidence="5 6">
    <name type="scientific">Gymnodraco acuticeps</name>
    <name type="common">Antarctic dragonfish</name>
    <dbReference type="NCBI Taxonomy" id="8218"/>
    <lineage>
        <taxon>Eukaryota</taxon>
        <taxon>Metazoa</taxon>
        <taxon>Chordata</taxon>
        <taxon>Craniata</taxon>
        <taxon>Vertebrata</taxon>
        <taxon>Euteleostomi</taxon>
        <taxon>Actinopterygii</taxon>
        <taxon>Neopterygii</taxon>
        <taxon>Teleostei</taxon>
        <taxon>Neoteleostei</taxon>
        <taxon>Acanthomorphata</taxon>
        <taxon>Eupercaria</taxon>
        <taxon>Perciformes</taxon>
        <taxon>Notothenioidei</taxon>
        <taxon>Bathydraconidae</taxon>
        <taxon>Gymnodraco</taxon>
    </lineage>
</organism>
<protein>
    <submittedName>
        <fullName evidence="6 7">Kinesin-like protein KIF13B</fullName>
    </submittedName>
</protein>
<evidence type="ECO:0000313" key="5">
    <source>
        <dbReference type="Proteomes" id="UP000515161"/>
    </source>
</evidence>
<comment type="similarity">
    <text evidence="3">Belongs to the TRAFAC class myosin-kinesin ATPase superfamily. Kinesin family.</text>
</comment>
<evidence type="ECO:0000256" key="3">
    <source>
        <dbReference type="PROSITE-ProRule" id="PRU00283"/>
    </source>
</evidence>
<keyword evidence="2" id="KW-0067">ATP-binding</keyword>
<dbReference type="Gene3D" id="3.40.850.10">
    <property type="entry name" value="Kinesin motor domain"/>
    <property type="match status" value="1"/>
</dbReference>
<evidence type="ECO:0000313" key="6">
    <source>
        <dbReference type="RefSeq" id="XP_034084419.1"/>
    </source>
</evidence>
<dbReference type="GO" id="GO:0008017">
    <property type="term" value="F:microtubule binding"/>
    <property type="evidence" value="ECO:0007669"/>
    <property type="project" value="InterPro"/>
</dbReference>
<evidence type="ECO:0000256" key="2">
    <source>
        <dbReference type="ARBA" id="ARBA00022840"/>
    </source>
</evidence>
<sequence>MDDSLNDSNVKVAVRVRPMNRREKELKTKCVVEMDGNQTVLHPAIINLNKSDSRNQSKVFAYDNCFWSIDESQKDKFAGQDVVFQCLGESLLDNAFMGYNACIFAYGQTGNILTCRHLNDGYH</sequence>
<name>A0A6P8V2K1_GYMAC</name>
<keyword evidence="5" id="KW-1185">Reference proteome</keyword>
<dbReference type="RefSeq" id="XP_034084419.1">
    <property type="nucleotide sequence ID" value="XM_034228528.1"/>
</dbReference>
<comment type="caution">
    <text evidence="3">Lacks conserved residue(s) required for the propagation of feature annotation.</text>
</comment>
<dbReference type="GO" id="GO:0005524">
    <property type="term" value="F:ATP binding"/>
    <property type="evidence" value="ECO:0007669"/>
    <property type="project" value="UniProtKB-KW"/>
</dbReference>
<dbReference type="RefSeq" id="XP_034084420.1">
    <property type="nucleotide sequence ID" value="XM_034228529.1"/>
</dbReference>
<dbReference type="InterPro" id="IPR027417">
    <property type="entry name" value="P-loop_NTPase"/>
</dbReference>
<dbReference type="KEGG" id="gacu:117554213"/>
<dbReference type="GeneID" id="117554213"/>
<evidence type="ECO:0000313" key="7">
    <source>
        <dbReference type="RefSeq" id="XP_034084420.1"/>
    </source>
</evidence>
<evidence type="ECO:0000259" key="4">
    <source>
        <dbReference type="PROSITE" id="PS50067"/>
    </source>
</evidence>
<accession>A0A6P8V2K1</accession>
<dbReference type="GO" id="GO:0003777">
    <property type="term" value="F:microtubule motor activity"/>
    <property type="evidence" value="ECO:0007669"/>
    <property type="project" value="InterPro"/>
</dbReference>
<dbReference type="SUPFAM" id="SSF52540">
    <property type="entry name" value="P-loop containing nucleoside triphosphate hydrolases"/>
    <property type="match status" value="1"/>
</dbReference>
<reference evidence="6 7" key="1">
    <citation type="submission" date="2025-04" db="UniProtKB">
        <authorList>
            <consortium name="RefSeq"/>
        </authorList>
    </citation>
    <scope>IDENTIFICATION</scope>
</reference>
<dbReference type="InterPro" id="IPR001752">
    <property type="entry name" value="Kinesin_motor_dom"/>
</dbReference>
<dbReference type="Proteomes" id="UP000515161">
    <property type="component" value="Unplaced"/>
</dbReference>
<dbReference type="GO" id="GO:0007018">
    <property type="term" value="P:microtubule-based movement"/>
    <property type="evidence" value="ECO:0007669"/>
    <property type="project" value="InterPro"/>
</dbReference>
<gene>
    <name evidence="6 7" type="primary">LOC117554213</name>
</gene>
<dbReference type="PANTHER" id="PTHR47117">
    <property type="entry name" value="STAR-RELATED LIPID TRANSFER PROTEIN 9"/>
    <property type="match status" value="1"/>
</dbReference>
<evidence type="ECO:0000256" key="1">
    <source>
        <dbReference type="ARBA" id="ARBA00022741"/>
    </source>
</evidence>
<dbReference type="InterPro" id="IPR036961">
    <property type="entry name" value="Kinesin_motor_dom_sf"/>
</dbReference>